<dbReference type="InterPro" id="IPR017853">
    <property type="entry name" value="GH"/>
</dbReference>
<protein>
    <submittedName>
        <fullName evidence="5">Aryl-phospho-beta-D-glucosidase BglH</fullName>
        <ecNumber evidence="5">3.2.1.21</ecNumber>
        <ecNumber evidence="5">3.2.1.86</ecNumber>
    </submittedName>
</protein>
<name>U2T8H7_9ACTN</name>
<sequence length="490" mass="56358">MEDGMASVFRDDFLWGGACAANQFEGAWDVDGKGDSVPDHCMTGTYDPERGTHAEKSISVKIDPKGLYPSHEAIDFYHHYEEDIALFAEMDFTCFRTSINWTRIYPTGLEDEPNEAGLAFYDRVFDCCLAHGIQPLVTLTHYETPYALVERYNGWASRELVACYEKFCHTAFERYRDKVRLWLTFNEINCSTLDFGAMFGTSIVRGYEGGRHELKVSPQLRYQALHHQFVASAKVVKYAHDHYPQFKMGCMTVFLQTHPATCDPADQLANQANMHQHCWYTSDVQVRGTYPSYARRFWDENGISIAMEPEDEKVLREGKVDFFSFSYYMTNLVGTHEDLMEASGNVMGGGRNPYLPTSEWGWTIDPQGLRFALNEIWDRYQIPLMVVENGLGAFDKVEDDGSIHDGYRIDYLREHVRQMREAVKDGVDLRGYTWWGPIDLVSNGTGEMRKRYGFIYVDKHDDGTGTLKRSRKDSFYYYQRLIASNGEDLG</sequence>
<dbReference type="InterPro" id="IPR033132">
    <property type="entry name" value="GH_1_N_CS"/>
</dbReference>
<evidence type="ECO:0000256" key="2">
    <source>
        <dbReference type="ARBA" id="ARBA00022801"/>
    </source>
</evidence>
<keyword evidence="6" id="KW-1185">Reference proteome</keyword>
<dbReference type="PANTHER" id="PTHR10353">
    <property type="entry name" value="GLYCOSYL HYDROLASE"/>
    <property type="match status" value="1"/>
</dbReference>
<evidence type="ECO:0000256" key="3">
    <source>
        <dbReference type="ARBA" id="ARBA00023295"/>
    </source>
</evidence>
<dbReference type="GO" id="GO:0005829">
    <property type="term" value="C:cytosol"/>
    <property type="evidence" value="ECO:0007669"/>
    <property type="project" value="TreeGrafter"/>
</dbReference>
<evidence type="ECO:0000256" key="4">
    <source>
        <dbReference type="RuleBase" id="RU003690"/>
    </source>
</evidence>
<dbReference type="eggNOG" id="COG2723">
    <property type="taxonomic scope" value="Bacteria"/>
</dbReference>
<accession>U2T8H7</accession>
<dbReference type="PATRIC" id="fig|1125712.3.peg.825"/>
<dbReference type="PROSITE" id="PS00653">
    <property type="entry name" value="GLYCOSYL_HYDROL_F1_2"/>
    <property type="match status" value="1"/>
</dbReference>
<dbReference type="PRINTS" id="PR00131">
    <property type="entry name" value="GLHYDRLASE1"/>
</dbReference>
<keyword evidence="2 5" id="KW-0378">Hydrolase</keyword>
<dbReference type="InterPro" id="IPR001360">
    <property type="entry name" value="Glyco_hydro_1"/>
</dbReference>
<evidence type="ECO:0000313" key="5">
    <source>
        <dbReference type="EMBL" id="ERL09334.1"/>
    </source>
</evidence>
<keyword evidence="3 5" id="KW-0326">Glycosidase</keyword>
<dbReference type="AlphaFoldDB" id="U2T8H7"/>
<dbReference type="EMBL" id="AWEZ01000030">
    <property type="protein sequence ID" value="ERL09334.1"/>
    <property type="molecule type" value="Genomic_DNA"/>
</dbReference>
<evidence type="ECO:0000313" key="6">
    <source>
        <dbReference type="Proteomes" id="UP000016638"/>
    </source>
</evidence>
<comment type="similarity">
    <text evidence="1 4">Belongs to the glycosyl hydrolase 1 family.</text>
</comment>
<dbReference type="Pfam" id="PF00232">
    <property type="entry name" value="Glyco_hydro_1"/>
    <property type="match status" value="1"/>
</dbReference>
<evidence type="ECO:0000256" key="1">
    <source>
        <dbReference type="ARBA" id="ARBA00010838"/>
    </source>
</evidence>
<dbReference type="Proteomes" id="UP000016638">
    <property type="component" value="Unassembled WGS sequence"/>
</dbReference>
<dbReference type="GO" id="GO:0016052">
    <property type="term" value="P:carbohydrate catabolic process"/>
    <property type="evidence" value="ECO:0007669"/>
    <property type="project" value="TreeGrafter"/>
</dbReference>
<reference evidence="5 6" key="1">
    <citation type="submission" date="2013-08" db="EMBL/GenBank/DDBJ databases">
        <authorList>
            <person name="Durkin A.S."/>
            <person name="Haft D.R."/>
            <person name="McCorrison J."/>
            <person name="Torralba M."/>
            <person name="Gillis M."/>
            <person name="Haft D.H."/>
            <person name="Methe B."/>
            <person name="Sutton G."/>
            <person name="Nelson K.E."/>
        </authorList>
    </citation>
    <scope>NUCLEOTIDE SEQUENCE [LARGE SCALE GENOMIC DNA]</scope>
    <source>
        <strain evidence="5 6">F0195</strain>
    </source>
</reference>
<gene>
    <name evidence="5" type="primary">bglH_2</name>
    <name evidence="5" type="ORF">HMPREF1316_1888</name>
</gene>
<dbReference type="PANTHER" id="PTHR10353:SF296">
    <property type="entry name" value="6-PHOSPHO-BETA-GLUCOSIDASE"/>
    <property type="match status" value="1"/>
</dbReference>
<dbReference type="EC" id="3.2.1.86" evidence="5"/>
<dbReference type="Gene3D" id="3.20.20.80">
    <property type="entry name" value="Glycosidases"/>
    <property type="match status" value="1"/>
</dbReference>
<dbReference type="GO" id="GO:0008706">
    <property type="term" value="F:6-phospho-beta-glucosidase activity"/>
    <property type="evidence" value="ECO:0007669"/>
    <property type="project" value="UniProtKB-EC"/>
</dbReference>
<dbReference type="STRING" id="1125712.HMPREF1316_1888"/>
<dbReference type="SUPFAM" id="SSF51445">
    <property type="entry name" value="(Trans)glycosidases"/>
    <property type="match status" value="1"/>
</dbReference>
<comment type="caution">
    <text evidence="5">The sequence shown here is derived from an EMBL/GenBank/DDBJ whole genome shotgun (WGS) entry which is preliminary data.</text>
</comment>
<proteinExistence type="inferred from homology"/>
<dbReference type="FunFam" id="3.20.20.80:FF:000004">
    <property type="entry name" value="Beta-glucosidase 6-phospho-beta-glucosidase"/>
    <property type="match status" value="1"/>
</dbReference>
<organism evidence="5 6">
    <name type="scientific">Olsenella profusa F0195</name>
    <dbReference type="NCBI Taxonomy" id="1125712"/>
    <lineage>
        <taxon>Bacteria</taxon>
        <taxon>Bacillati</taxon>
        <taxon>Actinomycetota</taxon>
        <taxon>Coriobacteriia</taxon>
        <taxon>Coriobacteriales</taxon>
        <taxon>Atopobiaceae</taxon>
        <taxon>Olsenella</taxon>
    </lineage>
</organism>
<dbReference type="EC" id="3.2.1.21" evidence="5"/>